<dbReference type="GO" id="GO:0008270">
    <property type="term" value="F:zinc ion binding"/>
    <property type="evidence" value="ECO:0007669"/>
    <property type="project" value="UniProtKB-KW"/>
</dbReference>
<evidence type="ECO:0000256" key="3">
    <source>
        <dbReference type="ARBA" id="ARBA00022771"/>
    </source>
</evidence>
<evidence type="ECO:0000256" key="1">
    <source>
        <dbReference type="ARBA" id="ARBA00009374"/>
    </source>
</evidence>
<evidence type="ECO:0000256" key="4">
    <source>
        <dbReference type="PROSITE-ProRule" id="PRU01131"/>
    </source>
</evidence>
<dbReference type="Proteomes" id="UP000327013">
    <property type="component" value="Chromosome 2"/>
</dbReference>
<accession>A0A5N6QRG0</accession>
<dbReference type="EMBL" id="CM017322">
    <property type="protein sequence ID" value="KAE8009745.1"/>
    <property type="molecule type" value="Genomic_DNA"/>
</dbReference>
<evidence type="ECO:0000313" key="7">
    <source>
        <dbReference type="EMBL" id="KAE8009745.1"/>
    </source>
</evidence>
<dbReference type="PROSITE" id="PS51795">
    <property type="entry name" value="ZF_FLZ"/>
    <property type="match status" value="1"/>
</dbReference>
<feature type="compositionally biased region" description="Polar residues" evidence="5">
    <location>
        <begin position="145"/>
        <end position="163"/>
    </location>
</feature>
<evidence type="ECO:0000256" key="2">
    <source>
        <dbReference type="ARBA" id="ARBA00022723"/>
    </source>
</evidence>
<keyword evidence="8" id="KW-1185">Reference proteome</keyword>
<name>A0A5N6QRG0_9ROSI</name>
<evidence type="ECO:0000259" key="6">
    <source>
        <dbReference type="PROSITE" id="PS51795"/>
    </source>
</evidence>
<dbReference type="AlphaFoldDB" id="A0A5N6QRG0"/>
<evidence type="ECO:0000256" key="5">
    <source>
        <dbReference type="SAM" id="MobiDB-lite"/>
    </source>
</evidence>
<dbReference type="OrthoDB" id="1902692at2759"/>
<feature type="domain" description="FLZ-type" evidence="6">
    <location>
        <begin position="222"/>
        <end position="266"/>
    </location>
</feature>
<dbReference type="PANTHER" id="PTHR46443:SF3">
    <property type="entry name" value="PROTEIN MARD1"/>
    <property type="match status" value="1"/>
</dbReference>
<dbReference type="InterPro" id="IPR007650">
    <property type="entry name" value="Zf-FLZ_dom"/>
</dbReference>
<feature type="compositionally biased region" description="Polar residues" evidence="5">
    <location>
        <begin position="11"/>
        <end position="34"/>
    </location>
</feature>
<sequence length="275" mass="30584">MLRNRSRAVSGKQSLMTDHSSQQPSPTQKRSRPVQSFFDSPRFRAFIAKGLSETDFLISPTSTLDTLPFSPFGHPYGSQPVSPKTFPRNKHSWEKIDSKGVGLALVDTLITDGSIAESSSKPSNGKVFFGTKLRVQIPPLPPSGISPTDQSPISTAENLQPSEFESPRAVTGNLSVSEMELSEDYTCVISRGPIQRTTRIFDNCIVESYCSLPGEPNAAFQDFLSLCYTCRKNLEQSEDIYIYRGEKAFCSHECRNREMLLDGVENSEFDDTKFS</sequence>
<dbReference type="InterPro" id="IPR044593">
    <property type="entry name" value="FLZ8/MARD1"/>
</dbReference>
<feature type="zinc finger region" description="FLZ-type" evidence="4">
    <location>
        <begin position="222"/>
        <end position="266"/>
    </location>
</feature>
<protein>
    <recommendedName>
        <fullName evidence="6">FLZ-type domain-containing protein</fullName>
    </recommendedName>
</protein>
<evidence type="ECO:0000313" key="8">
    <source>
        <dbReference type="Proteomes" id="UP000327013"/>
    </source>
</evidence>
<keyword evidence="2" id="KW-0479">Metal-binding</keyword>
<organism evidence="7 8">
    <name type="scientific">Carpinus fangiana</name>
    <dbReference type="NCBI Taxonomy" id="176857"/>
    <lineage>
        <taxon>Eukaryota</taxon>
        <taxon>Viridiplantae</taxon>
        <taxon>Streptophyta</taxon>
        <taxon>Embryophyta</taxon>
        <taxon>Tracheophyta</taxon>
        <taxon>Spermatophyta</taxon>
        <taxon>Magnoliopsida</taxon>
        <taxon>eudicotyledons</taxon>
        <taxon>Gunneridae</taxon>
        <taxon>Pentapetalae</taxon>
        <taxon>rosids</taxon>
        <taxon>fabids</taxon>
        <taxon>Fagales</taxon>
        <taxon>Betulaceae</taxon>
        <taxon>Carpinus</taxon>
    </lineage>
</organism>
<comment type="similarity">
    <text evidence="1">Belongs to the FLZ family.</text>
</comment>
<reference evidence="7 8" key="1">
    <citation type="submission" date="2019-06" db="EMBL/GenBank/DDBJ databases">
        <title>A chromosomal-level reference genome of Carpinus fangiana (Coryloideae, Betulaceae).</title>
        <authorList>
            <person name="Yang X."/>
            <person name="Wang Z."/>
            <person name="Zhang L."/>
            <person name="Hao G."/>
            <person name="Liu J."/>
            <person name="Yang Y."/>
        </authorList>
    </citation>
    <scope>NUCLEOTIDE SEQUENCE [LARGE SCALE GENOMIC DNA]</scope>
    <source>
        <strain evidence="7">Cfa_2016G</strain>
        <tissue evidence="7">Leaf</tissue>
    </source>
</reference>
<feature type="region of interest" description="Disordered" evidence="5">
    <location>
        <begin position="142"/>
        <end position="167"/>
    </location>
</feature>
<keyword evidence="3" id="KW-0862">Zinc</keyword>
<proteinExistence type="inferred from homology"/>
<dbReference type="Pfam" id="PF04570">
    <property type="entry name" value="zf-FLZ"/>
    <property type="match status" value="1"/>
</dbReference>
<feature type="region of interest" description="Disordered" evidence="5">
    <location>
        <begin position="1"/>
        <end position="34"/>
    </location>
</feature>
<keyword evidence="3" id="KW-0863">Zinc-finger</keyword>
<gene>
    <name evidence="7" type="ORF">FH972_006164</name>
</gene>
<dbReference type="PANTHER" id="PTHR46443">
    <property type="entry name" value="FCS-LIKE ZINC FINGER 8"/>
    <property type="match status" value="1"/>
</dbReference>